<keyword evidence="1" id="KW-0547">Nucleotide-binding</keyword>
<dbReference type="SUPFAM" id="SSF52540">
    <property type="entry name" value="P-loop containing nucleoside triphosphate hydrolases"/>
    <property type="match status" value="1"/>
</dbReference>
<reference evidence="1" key="1">
    <citation type="submission" date="2020-10" db="EMBL/GenBank/DDBJ databases">
        <authorList>
            <person name="Gilroy R."/>
        </authorList>
    </citation>
    <scope>NUCLEOTIDE SEQUENCE</scope>
    <source>
        <strain evidence="1">B2-22910</strain>
    </source>
</reference>
<name>A0A9D9IDY3_9BACT</name>
<evidence type="ECO:0000313" key="1">
    <source>
        <dbReference type="EMBL" id="MBO8470902.1"/>
    </source>
</evidence>
<keyword evidence="1" id="KW-0347">Helicase</keyword>
<organism evidence="1 2">
    <name type="scientific">Candidatus Cryptobacteroides faecavium</name>
    <dbReference type="NCBI Taxonomy" id="2840762"/>
    <lineage>
        <taxon>Bacteria</taxon>
        <taxon>Pseudomonadati</taxon>
        <taxon>Bacteroidota</taxon>
        <taxon>Bacteroidia</taxon>
        <taxon>Bacteroidales</taxon>
        <taxon>Candidatus Cryptobacteroides</taxon>
    </lineage>
</organism>
<comment type="caution">
    <text evidence="1">The sequence shown here is derived from an EMBL/GenBank/DDBJ whole genome shotgun (WGS) entry which is preliminary data.</text>
</comment>
<gene>
    <name evidence="1" type="ORF">IAB82_03795</name>
</gene>
<dbReference type="EMBL" id="JADIMB010000056">
    <property type="protein sequence ID" value="MBO8470902.1"/>
    <property type="molecule type" value="Genomic_DNA"/>
</dbReference>
<protein>
    <submittedName>
        <fullName evidence="1">DEAD/DEAH box helicase family protein</fullName>
    </submittedName>
</protein>
<reference evidence="1" key="2">
    <citation type="journal article" date="2021" name="PeerJ">
        <title>Extensive microbial diversity within the chicken gut microbiome revealed by metagenomics and culture.</title>
        <authorList>
            <person name="Gilroy R."/>
            <person name="Ravi A."/>
            <person name="Getino M."/>
            <person name="Pursley I."/>
            <person name="Horton D.L."/>
            <person name="Alikhan N.F."/>
            <person name="Baker D."/>
            <person name="Gharbi K."/>
            <person name="Hall N."/>
            <person name="Watson M."/>
            <person name="Adriaenssens E.M."/>
            <person name="Foster-Nyarko E."/>
            <person name="Jarju S."/>
            <person name="Secka A."/>
            <person name="Antonio M."/>
            <person name="Oren A."/>
            <person name="Chaudhuri R.R."/>
            <person name="La Ragione R."/>
            <person name="Hildebrand F."/>
            <person name="Pallen M.J."/>
        </authorList>
    </citation>
    <scope>NUCLEOTIDE SEQUENCE</scope>
    <source>
        <strain evidence="1">B2-22910</strain>
    </source>
</reference>
<proteinExistence type="predicted"/>
<keyword evidence="1" id="KW-0378">Hydrolase</keyword>
<evidence type="ECO:0000313" key="2">
    <source>
        <dbReference type="Proteomes" id="UP000823603"/>
    </source>
</evidence>
<keyword evidence="1" id="KW-0067">ATP-binding</keyword>
<dbReference type="GO" id="GO:0004386">
    <property type="term" value="F:helicase activity"/>
    <property type="evidence" value="ECO:0007669"/>
    <property type="project" value="UniProtKB-KW"/>
</dbReference>
<dbReference type="AlphaFoldDB" id="A0A9D9IDY3"/>
<dbReference type="Gene3D" id="3.40.50.300">
    <property type="entry name" value="P-loop containing nucleotide triphosphate hydrolases"/>
    <property type="match status" value="1"/>
</dbReference>
<sequence length="168" mass="18990">MEEIPSNCILSKGTTGCGATTLATVQNTPTMIAMPFVELIDNKAQQFPENGDGRPVLLPIYGEGDKTGEIREYMDRHGDLPKIATTYDSVPKVCSILSSLGYDPYGNMHLCVDEWHTLFNHYSFRNKAIRNLLAIAKDFGRVTYMSATPIERAYWLEELMDMPEYRIE</sequence>
<accession>A0A9D9IDY3</accession>
<dbReference type="Proteomes" id="UP000823603">
    <property type="component" value="Unassembled WGS sequence"/>
</dbReference>
<dbReference type="InterPro" id="IPR027417">
    <property type="entry name" value="P-loop_NTPase"/>
</dbReference>